<dbReference type="FunFam" id="2.30.30.40:FF:000006">
    <property type="entry name" value="RIMS-binding protein 2 isoform X1"/>
    <property type="match status" value="1"/>
</dbReference>
<feature type="domain" description="SH3" evidence="14">
    <location>
        <begin position="1565"/>
        <end position="1641"/>
    </location>
</feature>
<dbReference type="GO" id="GO:0007274">
    <property type="term" value="P:neuromuscular synaptic transmission"/>
    <property type="evidence" value="ECO:0007669"/>
    <property type="project" value="TreeGrafter"/>
</dbReference>
<feature type="region of interest" description="Disordered" evidence="13">
    <location>
        <begin position="784"/>
        <end position="949"/>
    </location>
</feature>
<evidence type="ECO:0000256" key="10">
    <source>
        <dbReference type="ARBA" id="ARBA00068024"/>
    </source>
</evidence>
<dbReference type="PRINTS" id="PR00452">
    <property type="entry name" value="SH3DOMAIN"/>
</dbReference>
<dbReference type="GO" id="GO:0045202">
    <property type="term" value="C:synapse"/>
    <property type="evidence" value="ECO:0007669"/>
    <property type="project" value="UniProtKB-SubCell"/>
</dbReference>
<evidence type="ECO:0000256" key="5">
    <source>
        <dbReference type="ARBA" id="ARBA00022737"/>
    </source>
</evidence>
<keyword evidence="4" id="KW-1003">Cell membrane</keyword>
<dbReference type="SUPFAM" id="SSF49265">
    <property type="entry name" value="Fibronectin type III"/>
    <property type="match status" value="2"/>
</dbReference>
<dbReference type="GO" id="GO:0005886">
    <property type="term" value="C:plasma membrane"/>
    <property type="evidence" value="ECO:0007669"/>
    <property type="project" value="UniProtKB-SubCell"/>
</dbReference>
<feature type="compositionally biased region" description="Polar residues" evidence="13">
    <location>
        <begin position="784"/>
        <end position="793"/>
    </location>
</feature>
<dbReference type="FunFam" id="2.60.40.10:FF:000643">
    <property type="entry name" value="RIMS-binding protein 2 isoform X1"/>
    <property type="match status" value="1"/>
</dbReference>
<dbReference type="Pfam" id="PF07653">
    <property type="entry name" value="SH3_2"/>
    <property type="match status" value="2"/>
</dbReference>
<dbReference type="Pfam" id="PF14604">
    <property type="entry name" value="SH3_9"/>
    <property type="match status" value="1"/>
</dbReference>
<evidence type="ECO:0000256" key="7">
    <source>
        <dbReference type="ARBA" id="ARBA00023136"/>
    </source>
</evidence>
<dbReference type="InterPro" id="IPR040325">
    <property type="entry name" value="RIMBP1/2/3"/>
</dbReference>
<dbReference type="Proteomes" id="UP000677803">
    <property type="component" value="Unassembled WGS sequence"/>
</dbReference>
<dbReference type="CDD" id="cd12012">
    <property type="entry name" value="SH3_RIM-BP_2"/>
    <property type="match status" value="1"/>
</dbReference>
<feature type="region of interest" description="Disordered" evidence="13">
    <location>
        <begin position="1117"/>
        <end position="1215"/>
    </location>
</feature>
<dbReference type="SMART" id="SM00060">
    <property type="entry name" value="FN3"/>
    <property type="match status" value="3"/>
</dbReference>
<dbReference type="FunFam" id="2.60.40.10:FF:000072">
    <property type="entry name" value="RIMS-binding protein 2 isoform X1"/>
    <property type="match status" value="1"/>
</dbReference>
<keyword evidence="5" id="KW-0677">Repeat</keyword>
<evidence type="ECO:0000256" key="8">
    <source>
        <dbReference type="ARBA" id="ARBA00034103"/>
    </source>
</evidence>
<feature type="compositionally biased region" description="Polar residues" evidence="13">
    <location>
        <begin position="1153"/>
        <end position="1176"/>
    </location>
</feature>
<sequence length="1673" mass="189103">MGCEKTCKVEKLLRQTQRETVLCQKQRLATAKKSSRMKGADELRNEVLSLHHVDNFCLLEDNSKALRLNPEILNHQRLQQKLLETEISTRRKECEALEAEENELQDFLEESKHLNLQWFNNRPKASEYEKVKSEYAQLKETLGAVTQERDLALWERNQLQGKLENLEQVLKHMREAAERRQQLELEHEQALAVLNAKQQEIDLLQKAQVEAKKEHEGAVHLLENHLDSMQAKVRELEEKCRTQSEQFNLLSKELEKFRLQAGKFDILSTEALTVFESPGSPNKSLSQLLNGLAAPVGKGNEAPTSRSLISEFIRPLQISGDKPELLSVKPTFLSRSRASSPARAFLSEMEKELSSTTRSKPRFTGKVRLCVARYSYNPYDGPNEHPEAELPLVAGKYLYVYGTMDEDGFYEGELLDGQRGLVPSNFVDFVKDEQTPSAQHRDTVVKEPGYLNHSSLGSQRILAGTGTGTSSLLSDNKADCLSTSSLGMDLLGSYSNGTGTLDVSIDEVGEDIVPYPRRINLIKQLAKSVIIGWDPPVVPPGWGSVSGYNVLVDKEVRMSVPYGGRTKSLIEKLNLATNTYRISVQSITDRGPSDELRCTLLVGKDVVVAPYYLRVDNITQSSAELSWMPSNSNYSHTIFLNGAEYDMVKAGGYIYKFFNLKSMTVYKVRVVAQPHQVPWQLPMDQREKREISVEFCTQPAGPPLPPQEVQVQCSQTPGVLQVRWKPPPLTPSGTSNGASVIGYAVCTKGQKIAEVLYPTADYVTVELNRIQGLEAREVIVRTLSTQGDSQDSPVATIPHNLLGSPRLSHRAVAPPHSMPQSAPQPHPVHSQTHPPYPSTYPPNHPQPQVQALPRAQPHTLPHAQPHSQPARMPPHPQPHFQRHSIPKSKPSLSARETETKEHEVGLRSAQPWERSPSPLPPMHGQNLEPPHYPPRRSPSPQRILPQPQGVPISNTIAKAMAREAAQRAFAEGNRVEKRNIFSERGNSLHVLNSDEEEDGYDSPHARRRGASVDEFLRGSELGRQYHHHHYGHSEEYHTESSRGSDLSDIMEEDEEDLYSEMQLEEGRRRSINSHNTLKAYYKRQDLAEERDCWDLQREVVKHRSLRSKRLHSIPEVAEEEADGVDGMGQRLGFEEGRRPGTPRTQRRMYPQDPHNQNNHSGSKTSRLQRQRSSPRFTDSRFGYGADERIYGRPNRQNTKSPDSGLDCGSEEEGSLGRSYRGYYTHGSPMRGPVRIIHCEGPVERRALAMGRKRTLTRQCSVEEEFIDVPVTAAQSVHTGDFRNRQHFGPGREVGARNYSREGALSEGRLNELDRVYYSPHREARAQSLSRLNRDQPLIIGNSPSHGSPDRLDHSGRRQVHIGTPPQRRPIPSIEITMDSNSEGSEGNLSPVKEDVYYGSVARRRIWPSFSSEDQYDGYGGRRHGRGRRSPDYFEESEPEDLTRVFVALFDYDPLSMSPNPDAADEELPFKEGQIIKVFGNKDTDGFYRAQIRDRAGLIPCNMVSEIQTEDDEMMGQLLKQGFLPLNTPVEKLVNCDRFKDGRSINRRSRKSKRERNRRSGRQHPMSTRRMVALYDYDPRESSPNVDVEYEGNRLNEEAELTFCAGDVITVFGEIDEDGFYYGELNGHKGLVPSNFLEEVPDDVEVFLTDSPSRYPQDTPARIKTKRVHAPSQY</sequence>
<dbReference type="Pfam" id="PF25523">
    <property type="entry name" value="Ig_RIMBP2"/>
    <property type="match status" value="1"/>
</dbReference>
<comment type="subcellular location">
    <subcellularLocation>
        <location evidence="1">Cell membrane</location>
    </subcellularLocation>
    <subcellularLocation>
        <location evidence="8">Synapse</location>
    </subcellularLocation>
</comment>
<evidence type="ECO:0000256" key="6">
    <source>
        <dbReference type="ARBA" id="ARBA00023018"/>
    </source>
</evidence>
<dbReference type="InterPro" id="IPR013783">
    <property type="entry name" value="Ig-like_fold"/>
</dbReference>
<dbReference type="FunFam" id="2.30.30.40:FF:000023">
    <property type="entry name" value="RIMS-binding protein 2 isoform F"/>
    <property type="match status" value="1"/>
</dbReference>
<comment type="caution">
    <text evidence="15">The sequence shown here is derived from an EMBL/GenBank/DDBJ whole genome shotgun (WGS) entry which is preliminary data.</text>
</comment>
<comment type="similarity">
    <text evidence="2">Belongs to the RIMBP family.</text>
</comment>
<feature type="domain" description="SH3" evidence="14">
    <location>
        <begin position="365"/>
        <end position="432"/>
    </location>
</feature>
<dbReference type="CDD" id="cd00063">
    <property type="entry name" value="FN3"/>
    <property type="match status" value="2"/>
</dbReference>
<dbReference type="Gene3D" id="2.60.40.10">
    <property type="entry name" value="Immunoglobulins"/>
    <property type="match status" value="1"/>
</dbReference>
<evidence type="ECO:0000256" key="3">
    <source>
        <dbReference type="ARBA" id="ARBA00022443"/>
    </source>
</evidence>
<evidence type="ECO:0000313" key="15">
    <source>
        <dbReference type="EMBL" id="CAG5920911.1"/>
    </source>
</evidence>
<feature type="compositionally biased region" description="Pro residues" evidence="13">
    <location>
        <begin position="834"/>
        <end position="845"/>
    </location>
</feature>
<dbReference type="SUPFAM" id="SSF50044">
    <property type="entry name" value="SH3-domain"/>
    <property type="match status" value="3"/>
</dbReference>
<keyword evidence="3 11" id="KW-0728">SH3 domain</keyword>
<comment type="function">
    <text evidence="9">Plays a role in the synaptic transmission as bifunctional linker that interacts simultaneously with RIMS1, RIMS2, CACNA1D and CACNA1B.</text>
</comment>
<dbReference type="InterPro" id="IPR001452">
    <property type="entry name" value="SH3_domain"/>
</dbReference>
<feature type="region of interest" description="Disordered" evidence="13">
    <location>
        <begin position="1416"/>
        <end position="1436"/>
    </location>
</feature>
<keyword evidence="7" id="KW-0472">Membrane</keyword>
<evidence type="ECO:0000256" key="2">
    <source>
        <dbReference type="ARBA" id="ARBA00010749"/>
    </source>
</evidence>
<dbReference type="SMART" id="SM00326">
    <property type="entry name" value="SH3"/>
    <property type="match status" value="3"/>
</dbReference>
<keyword evidence="12" id="KW-0175">Coiled coil</keyword>
<gene>
    <name evidence="15" type="ORF">MMEN_LOCUS10333</name>
</gene>
<evidence type="ECO:0000256" key="4">
    <source>
        <dbReference type="ARBA" id="ARBA00022475"/>
    </source>
</evidence>
<feature type="region of interest" description="Disordered" evidence="13">
    <location>
        <begin position="1544"/>
        <end position="1567"/>
    </location>
</feature>
<dbReference type="FunFam" id="2.30.30.40:FF:000016">
    <property type="entry name" value="RIMS-binding protein 2 isoform X2"/>
    <property type="match status" value="1"/>
</dbReference>
<feature type="compositionally biased region" description="Basic and acidic residues" evidence="13">
    <location>
        <begin position="895"/>
        <end position="905"/>
    </location>
</feature>
<dbReference type="CDD" id="cd12013">
    <property type="entry name" value="SH3_RIM-BP_3"/>
    <property type="match status" value="1"/>
</dbReference>
<evidence type="ECO:0000259" key="14">
    <source>
        <dbReference type="PROSITE" id="PS50002"/>
    </source>
</evidence>
<dbReference type="InterPro" id="IPR036116">
    <property type="entry name" value="FN3_sf"/>
</dbReference>
<accession>A0A8S4B5T4</accession>
<reference evidence="15" key="1">
    <citation type="submission" date="2021-05" db="EMBL/GenBank/DDBJ databases">
        <authorList>
            <person name="Tigano A."/>
        </authorList>
    </citation>
    <scope>NUCLEOTIDE SEQUENCE</scope>
</reference>
<name>A0A8S4B5T4_9TELE</name>
<dbReference type="PANTHER" id="PTHR14234:SF18">
    <property type="entry name" value="RIMS-BINDING PROTEIN 2"/>
    <property type="match status" value="1"/>
</dbReference>
<feature type="compositionally biased region" description="Low complexity" evidence="13">
    <location>
        <begin position="938"/>
        <end position="947"/>
    </location>
</feature>
<dbReference type="OrthoDB" id="4158657at2759"/>
<feature type="domain" description="SH3" evidence="14">
    <location>
        <begin position="1440"/>
        <end position="1508"/>
    </location>
</feature>
<dbReference type="InterPro" id="IPR003961">
    <property type="entry name" value="FN3_dom"/>
</dbReference>
<proteinExistence type="inferred from homology"/>
<dbReference type="InterPro" id="IPR035755">
    <property type="entry name" value="RIM-BP_SH3_3"/>
</dbReference>
<dbReference type="InterPro" id="IPR035753">
    <property type="entry name" value="RIM-BP_SH3_2"/>
</dbReference>
<feature type="compositionally biased region" description="Basic residues" evidence="13">
    <location>
        <begin position="1544"/>
        <end position="1561"/>
    </location>
</feature>
<organism evidence="15 16">
    <name type="scientific">Menidia menidia</name>
    <name type="common">Atlantic silverside</name>
    <dbReference type="NCBI Taxonomy" id="238744"/>
    <lineage>
        <taxon>Eukaryota</taxon>
        <taxon>Metazoa</taxon>
        <taxon>Chordata</taxon>
        <taxon>Craniata</taxon>
        <taxon>Vertebrata</taxon>
        <taxon>Euteleostomi</taxon>
        <taxon>Actinopterygii</taxon>
        <taxon>Neopterygii</taxon>
        <taxon>Teleostei</taxon>
        <taxon>Neoteleostei</taxon>
        <taxon>Acanthomorphata</taxon>
        <taxon>Ovalentaria</taxon>
        <taxon>Atherinomorphae</taxon>
        <taxon>Atheriniformes</taxon>
        <taxon>Atherinopsidae</taxon>
        <taxon>Menidiinae</taxon>
        <taxon>Menidia</taxon>
    </lineage>
</organism>
<protein>
    <recommendedName>
        <fullName evidence="10">RIMS-binding protein 2</fullName>
    </recommendedName>
</protein>
<evidence type="ECO:0000313" key="16">
    <source>
        <dbReference type="Proteomes" id="UP000677803"/>
    </source>
</evidence>
<dbReference type="PANTHER" id="PTHR14234">
    <property type="entry name" value="RIM BINDING PROTEIN-RELATED"/>
    <property type="match status" value="1"/>
</dbReference>
<dbReference type="PROSITE" id="PS50002">
    <property type="entry name" value="SH3"/>
    <property type="match status" value="3"/>
</dbReference>
<evidence type="ECO:0000256" key="1">
    <source>
        <dbReference type="ARBA" id="ARBA00004236"/>
    </source>
</evidence>
<dbReference type="InterPro" id="IPR036028">
    <property type="entry name" value="SH3-like_dom_sf"/>
</dbReference>
<evidence type="ECO:0000256" key="12">
    <source>
        <dbReference type="SAM" id="Coils"/>
    </source>
</evidence>
<feature type="region of interest" description="Disordered" evidence="13">
    <location>
        <begin position="1326"/>
        <end position="1372"/>
    </location>
</feature>
<dbReference type="Gene3D" id="2.30.30.40">
    <property type="entry name" value="SH3 Domains"/>
    <property type="match status" value="3"/>
</dbReference>
<evidence type="ECO:0000256" key="11">
    <source>
        <dbReference type="PROSITE-ProRule" id="PRU00192"/>
    </source>
</evidence>
<feature type="coiled-coil region" evidence="12">
    <location>
        <begin position="80"/>
        <end position="253"/>
    </location>
</feature>
<keyword evidence="16" id="KW-1185">Reference proteome</keyword>
<evidence type="ECO:0000256" key="9">
    <source>
        <dbReference type="ARBA" id="ARBA00054159"/>
    </source>
</evidence>
<evidence type="ECO:0000256" key="13">
    <source>
        <dbReference type="SAM" id="MobiDB-lite"/>
    </source>
</evidence>
<dbReference type="EMBL" id="CAJRST010011112">
    <property type="protein sequence ID" value="CAG5920911.1"/>
    <property type="molecule type" value="Genomic_DNA"/>
</dbReference>
<dbReference type="CDD" id="cd12014">
    <property type="entry name" value="SH3_RIM-BP_1"/>
    <property type="match status" value="1"/>
</dbReference>
<keyword evidence="6" id="KW-0770">Synapse</keyword>
<dbReference type="InterPro" id="IPR057884">
    <property type="entry name" value="FN3_RIM-BP1/2/3"/>
</dbReference>